<evidence type="ECO:0000313" key="1">
    <source>
        <dbReference type="EMBL" id="EGT39592.1"/>
    </source>
</evidence>
<name>G0NXK7_CAEBE</name>
<keyword evidence="2" id="KW-1185">Reference proteome</keyword>
<sequence length="22" mass="2677">MGKIKKKPRTFFSEILFEHGWP</sequence>
<dbReference type="InParanoid" id="G0NXK7"/>
<protein>
    <submittedName>
        <fullName evidence="1">Uncharacterized protein</fullName>
    </submittedName>
</protein>
<evidence type="ECO:0000313" key="2">
    <source>
        <dbReference type="Proteomes" id="UP000008068"/>
    </source>
</evidence>
<dbReference type="Proteomes" id="UP000008068">
    <property type="component" value="Unassembled WGS sequence"/>
</dbReference>
<dbReference type="AlphaFoldDB" id="G0NXK7"/>
<organism evidence="2">
    <name type="scientific">Caenorhabditis brenneri</name>
    <name type="common">Nematode worm</name>
    <dbReference type="NCBI Taxonomy" id="135651"/>
    <lineage>
        <taxon>Eukaryota</taxon>
        <taxon>Metazoa</taxon>
        <taxon>Ecdysozoa</taxon>
        <taxon>Nematoda</taxon>
        <taxon>Chromadorea</taxon>
        <taxon>Rhabditida</taxon>
        <taxon>Rhabditina</taxon>
        <taxon>Rhabditomorpha</taxon>
        <taxon>Rhabditoidea</taxon>
        <taxon>Rhabditidae</taxon>
        <taxon>Peloderinae</taxon>
        <taxon>Caenorhabditis</taxon>
    </lineage>
</organism>
<reference evidence="2" key="1">
    <citation type="submission" date="2011-07" db="EMBL/GenBank/DDBJ databases">
        <authorList>
            <consortium name="Caenorhabditis brenneri Sequencing and Analysis Consortium"/>
            <person name="Wilson R.K."/>
        </authorList>
    </citation>
    <scope>NUCLEOTIDE SEQUENCE [LARGE SCALE GENOMIC DNA]</scope>
    <source>
        <strain evidence="2">PB2801</strain>
    </source>
</reference>
<gene>
    <name evidence="1" type="ORF">CAEBREN_05291</name>
</gene>
<dbReference type="EMBL" id="GL379973">
    <property type="protein sequence ID" value="EGT39592.1"/>
    <property type="molecule type" value="Genomic_DNA"/>
</dbReference>
<accession>G0NXK7</accession>
<dbReference type="HOGENOM" id="CLU_3425177_0_0_1"/>
<proteinExistence type="predicted"/>